<evidence type="ECO:0000256" key="1">
    <source>
        <dbReference type="ARBA" id="ARBA00023125"/>
    </source>
</evidence>
<dbReference type="GO" id="GO:0003677">
    <property type="term" value="F:DNA binding"/>
    <property type="evidence" value="ECO:0007669"/>
    <property type="project" value="UniProtKB-UniRule"/>
</dbReference>
<dbReference type="PROSITE" id="PS51755">
    <property type="entry name" value="OMPR_PHOB"/>
    <property type="match status" value="1"/>
</dbReference>
<dbReference type="InterPro" id="IPR036388">
    <property type="entry name" value="WH-like_DNA-bd_sf"/>
</dbReference>
<reference evidence="4 5" key="1">
    <citation type="submission" date="2019-05" db="EMBL/GenBank/DDBJ databases">
        <title>Complete genome sequence of Izhakiella calystegiae KSNA2, an endophyte isolated from beach morning glory (Calystegia soldanella).</title>
        <authorList>
            <person name="Jiang L."/>
            <person name="Jeong J.C."/>
            <person name="Kim C.Y."/>
            <person name="Kim D.H."/>
            <person name="Kim S.W."/>
            <person name="Lee j."/>
        </authorList>
    </citation>
    <scope>NUCLEOTIDE SEQUENCE [LARGE SCALE GENOMIC DNA]</scope>
    <source>
        <strain evidence="4 5">KSNA2</strain>
    </source>
</reference>
<dbReference type="Gene3D" id="1.10.10.10">
    <property type="entry name" value="Winged helix-like DNA-binding domain superfamily/Winged helix DNA-binding domain"/>
    <property type="match status" value="1"/>
</dbReference>
<organism evidence="4 5">
    <name type="scientific">Jejubacter calystegiae</name>
    <dbReference type="NCBI Taxonomy" id="2579935"/>
    <lineage>
        <taxon>Bacteria</taxon>
        <taxon>Pseudomonadati</taxon>
        <taxon>Pseudomonadota</taxon>
        <taxon>Gammaproteobacteria</taxon>
        <taxon>Enterobacterales</taxon>
        <taxon>Enterobacteriaceae</taxon>
        <taxon>Jejubacter</taxon>
    </lineage>
</organism>
<feature type="DNA-binding region" description="OmpR/PhoB-type" evidence="2">
    <location>
        <begin position="1"/>
        <end position="105"/>
    </location>
</feature>
<gene>
    <name evidence="4" type="ORF">FEM41_04830</name>
</gene>
<evidence type="ECO:0000313" key="4">
    <source>
        <dbReference type="EMBL" id="QCT19023.1"/>
    </source>
</evidence>
<evidence type="ECO:0000256" key="2">
    <source>
        <dbReference type="PROSITE-ProRule" id="PRU01091"/>
    </source>
</evidence>
<keyword evidence="1 2" id="KW-0238">DNA-binding</keyword>
<evidence type="ECO:0000259" key="3">
    <source>
        <dbReference type="PROSITE" id="PS51755"/>
    </source>
</evidence>
<dbReference type="EMBL" id="CP040428">
    <property type="protein sequence ID" value="QCT19023.1"/>
    <property type="molecule type" value="Genomic_DNA"/>
</dbReference>
<protein>
    <recommendedName>
        <fullName evidence="3">OmpR/PhoB-type domain-containing protein</fullName>
    </recommendedName>
</protein>
<dbReference type="OrthoDB" id="5801519at2"/>
<dbReference type="Proteomes" id="UP000302163">
    <property type="component" value="Chromosome"/>
</dbReference>
<dbReference type="SMART" id="SM00862">
    <property type="entry name" value="Trans_reg_C"/>
    <property type="match status" value="1"/>
</dbReference>
<dbReference type="SUPFAM" id="SSF46894">
    <property type="entry name" value="C-terminal effector domain of the bipartite response regulators"/>
    <property type="match status" value="1"/>
</dbReference>
<dbReference type="RefSeq" id="WP_138094912.1">
    <property type="nucleotide sequence ID" value="NZ_CP040428.1"/>
</dbReference>
<dbReference type="AlphaFoldDB" id="A0A4P8YGI6"/>
<dbReference type="InterPro" id="IPR001867">
    <property type="entry name" value="OmpR/PhoB-type_DNA-bd"/>
</dbReference>
<proteinExistence type="predicted"/>
<dbReference type="Pfam" id="PF00486">
    <property type="entry name" value="Trans_reg_C"/>
    <property type="match status" value="1"/>
</dbReference>
<sequence>MMVYLINDTVVFRMEDGALWNTTAAEEIIHISSTIARILSFFIENHGVILRRTAILSEVWEKYGLYSSNNTLNQYISILRRTFVRLGLEGEVIQTIPRVGFIMLEHVGIQTIDLNNTQENDKHSDTSAVQKSPAENMPGWQHLRLSSGKLIKAFAISVIGIAFPCLIYAIHPNNTPAPNLIYDQKNRHGPCEIYSLSKKTSDWIAADDNLQRLLDESKITCDEGDTIIMKVSEYSINAHPEQLFVANCLPDENAPTTFKACKSIYHYE</sequence>
<dbReference type="InterPro" id="IPR016032">
    <property type="entry name" value="Sig_transdc_resp-reg_C-effctor"/>
</dbReference>
<name>A0A4P8YGI6_9ENTR</name>
<feature type="domain" description="OmpR/PhoB-type" evidence="3">
    <location>
        <begin position="1"/>
        <end position="105"/>
    </location>
</feature>
<dbReference type="KEGG" id="izh:FEM41_04830"/>
<dbReference type="GO" id="GO:0006355">
    <property type="term" value="P:regulation of DNA-templated transcription"/>
    <property type="evidence" value="ECO:0007669"/>
    <property type="project" value="InterPro"/>
</dbReference>
<dbReference type="GO" id="GO:0000160">
    <property type="term" value="P:phosphorelay signal transduction system"/>
    <property type="evidence" value="ECO:0007669"/>
    <property type="project" value="InterPro"/>
</dbReference>
<keyword evidence="5" id="KW-1185">Reference proteome</keyword>
<dbReference type="CDD" id="cd00383">
    <property type="entry name" value="trans_reg_C"/>
    <property type="match status" value="1"/>
</dbReference>
<evidence type="ECO:0000313" key="5">
    <source>
        <dbReference type="Proteomes" id="UP000302163"/>
    </source>
</evidence>
<accession>A0A4P8YGI6</accession>